<organism evidence="8">
    <name type="scientific">Dolosigranulum savutiense</name>
    <dbReference type="NCBI Taxonomy" id="3110288"/>
    <lineage>
        <taxon>Bacteria</taxon>
        <taxon>Bacillati</taxon>
        <taxon>Bacillota</taxon>
        <taxon>Bacilli</taxon>
        <taxon>Lactobacillales</taxon>
        <taxon>Carnobacteriaceae</taxon>
        <taxon>Dolosigranulum</taxon>
    </lineage>
</organism>
<dbReference type="EMBL" id="CP142435">
    <property type="protein sequence ID" value="XBC48844.1"/>
    <property type="molecule type" value="Genomic_DNA"/>
</dbReference>
<dbReference type="KEGG" id="dst:VUQ06_04705"/>
<dbReference type="EMBL" id="CP142433">
    <property type="protein sequence ID" value="XBC45410.1"/>
    <property type="molecule type" value="Genomic_DNA"/>
</dbReference>
<dbReference type="GO" id="GO:0005886">
    <property type="term" value="C:plasma membrane"/>
    <property type="evidence" value="ECO:0007669"/>
    <property type="project" value="TreeGrafter"/>
</dbReference>
<feature type="transmembrane region" description="Helical" evidence="6">
    <location>
        <begin position="228"/>
        <end position="250"/>
    </location>
</feature>
<dbReference type="RefSeq" id="WP_347299021.1">
    <property type="nucleotide sequence ID" value="NZ_CP142433.1"/>
</dbReference>
<evidence type="ECO:0000313" key="7">
    <source>
        <dbReference type="EMBL" id="XBC45410.1"/>
    </source>
</evidence>
<dbReference type="GO" id="GO:0034755">
    <property type="term" value="P:iron ion transmembrane transport"/>
    <property type="evidence" value="ECO:0007669"/>
    <property type="project" value="TreeGrafter"/>
</dbReference>
<feature type="transmembrane region" description="Helical" evidence="6">
    <location>
        <begin position="186"/>
        <end position="208"/>
    </location>
</feature>
<keyword evidence="5 6" id="KW-0472">Membrane</keyword>
<evidence type="ECO:0000256" key="6">
    <source>
        <dbReference type="SAM" id="Phobius"/>
    </source>
</evidence>
<feature type="transmembrane region" description="Helical" evidence="6">
    <location>
        <begin position="121"/>
        <end position="140"/>
    </location>
</feature>
<feature type="transmembrane region" description="Helical" evidence="6">
    <location>
        <begin position="84"/>
        <end position="101"/>
    </location>
</feature>
<dbReference type="PANTHER" id="PTHR11706:SF33">
    <property type="entry name" value="NATURAL RESISTANCE-ASSOCIATED MACROPHAGE PROTEIN 2"/>
    <property type="match status" value="1"/>
</dbReference>
<dbReference type="EMBL" id="CP142436">
    <property type="protein sequence ID" value="XBC50822.1"/>
    <property type="molecule type" value="Genomic_DNA"/>
</dbReference>
<feature type="transmembrane region" description="Helical" evidence="6">
    <location>
        <begin position="339"/>
        <end position="360"/>
    </location>
</feature>
<feature type="transmembrane region" description="Helical" evidence="6">
    <location>
        <begin position="380"/>
        <end position="403"/>
    </location>
</feature>
<evidence type="ECO:0000313" key="8">
    <source>
        <dbReference type="EMBL" id="XBC48844.1"/>
    </source>
</evidence>
<evidence type="ECO:0000313" key="9">
    <source>
        <dbReference type="EMBL" id="XBC50822.1"/>
    </source>
</evidence>
<keyword evidence="4 6" id="KW-1133">Transmembrane helix</keyword>
<dbReference type="InterPro" id="IPR001046">
    <property type="entry name" value="NRAMP_fam"/>
</dbReference>
<keyword evidence="2" id="KW-0813">Transport</keyword>
<dbReference type="GO" id="GO:0005384">
    <property type="term" value="F:manganese ion transmembrane transporter activity"/>
    <property type="evidence" value="ECO:0007669"/>
    <property type="project" value="TreeGrafter"/>
</dbReference>
<keyword evidence="3 6" id="KW-0812">Transmembrane</keyword>
<dbReference type="GO" id="GO:0015086">
    <property type="term" value="F:cadmium ion transmembrane transporter activity"/>
    <property type="evidence" value="ECO:0007669"/>
    <property type="project" value="TreeGrafter"/>
</dbReference>
<evidence type="ECO:0000256" key="1">
    <source>
        <dbReference type="ARBA" id="ARBA00004141"/>
    </source>
</evidence>
<reference evidence="8" key="1">
    <citation type="submission" date="2023-12" db="EMBL/GenBank/DDBJ databases">
        <title>Dolosigranulum savutii sp. nov. isolated from human upper respiratory samples collected in Botswana.</title>
        <authorList>
            <person name="Kelly M.S."/>
        </authorList>
    </citation>
    <scope>NUCLEOTIDE SEQUENCE</scope>
    <source>
        <strain evidence="9">MSK211</strain>
        <strain evidence="8">MSK294</strain>
        <strain evidence="7">MSK433</strain>
    </source>
</reference>
<name>A0AB74TYT3_9LACT</name>
<dbReference type="AlphaFoldDB" id="A0AB74TYT3"/>
<sequence length="405" mass="43747">MKFTERLKNIGPAAIVTGAFIGPGTITTTTISGIKYKYNLLWVVLFATISLYILMEMAGRVGIISGKSITEIITKYTRNKYLKLCLKILISSTLISVAFGFEAGNITGASVGLGDLFGINQFVASIILGICILYVTYVGTAQTVEKFMSIIVGIMGIIFAITMFWVKPNFTEVAQGMIPSSINLESSGEAIALIGTILIGINLLMQTITNGEKWKSNEDLKYSKIDSFINVSVGGLIATALIVTSGSILYGYSEGVVQSPIIYSQMLEPILGKYARQVGNIGLIAAGFSSAVATPLILKTVLSRMMKWDINDWKSKLLSTLGVVFGILFSAFGKKPIQIIVFASALSGISLPVLTICILISANIKQEMGRYKNTRIQNILGIVVVLLTTLLAINTLINFISFIKQ</sequence>
<accession>A0AB74TYT3</accession>
<feature type="transmembrane region" description="Helical" evidence="6">
    <location>
        <begin position="40"/>
        <end position="63"/>
    </location>
</feature>
<evidence type="ECO:0000256" key="3">
    <source>
        <dbReference type="ARBA" id="ARBA00022692"/>
    </source>
</evidence>
<proteinExistence type="predicted"/>
<feature type="transmembrane region" description="Helical" evidence="6">
    <location>
        <begin position="317"/>
        <end position="333"/>
    </location>
</feature>
<evidence type="ECO:0000256" key="5">
    <source>
        <dbReference type="ARBA" id="ARBA00023136"/>
    </source>
</evidence>
<comment type="subcellular location">
    <subcellularLocation>
        <location evidence="1">Membrane</location>
        <topology evidence="1">Multi-pass membrane protein</topology>
    </subcellularLocation>
</comment>
<feature type="transmembrane region" description="Helical" evidence="6">
    <location>
        <begin position="12"/>
        <end position="34"/>
    </location>
</feature>
<evidence type="ECO:0000256" key="2">
    <source>
        <dbReference type="ARBA" id="ARBA00022448"/>
    </source>
</evidence>
<dbReference type="Pfam" id="PF01566">
    <property type="entry name" value="Nramp"/>
    <property type="match status" value="1"/>
</dbReference>
<protein>
    <submittedName>
        <fullName evidence="8">Divalent metal cation transporter</fullName>
    </submittedName>
</protein>
<feature type="transmembrane region" description="Helical" evidence="6">
    <location>
        <begin position="278"/>
        <end position="297"/>
    </location>
</feature>
<dbReference type="PANTHER" id="PTHR11706">
    <property type="entry name" value="SOLUTE CARRIER PROTEIN FAMILY 11 MEMBER"/>
    <property type="match status" value="1"/>
</dbReference>
<gene>
    <name evidence="8" type="ORF">VUQ06_04705</name>
    <name evidence="9" type="ORF">VUQ07_06010</name>
    <name evidence="7" type="ORF">VUQ08_05835</name>
</gene>
<feature type="transmembrane region" description="Helical" evidence="6">
    <location>
        <begin position="147"/>
        <end position="166"/>
    </location>
</feature>
<evidence type="ECO:0000256" key="4">
    <source>
        <dbReference type="ARBA" id="ARBA00022989"/>
    </source>
</evidence>